<organism evidence="1 2">
    <name type="scientific">Allacma fusca</name>
    <dbReference type="NCBI Taxonomy" id="39272"/>
    <lineage>
        <taxon>Eukaryota</taxon>
        <taxon>Metazoa</taxon>
        <taxon>Ecdysozoa</taxon>
        <taxon>Arthropoda</taxon>
        <taxon>Hexapoda</taxon>
        <taxon>Collembola</taxon>
        <taxon>Symphypleona</taxon>
        <taxon>Sminthuridae</taxon>
        <taxon>Allacma</taxon>
    </lineage>
</organism>
<feature type="non-terminal residue" evidence="1">
    <location>
        <position position="185"/>
    </location>
</feature>
<dbReference type="AlphaFoldDB" id="A0A8J2PAE8"/>
<protein>
    <submittedName>
        <fullName evidence="1">Uncharacterized protein</fullName>
    </submittedName>
</protein>
<evidence type="ECO:0000313" key="1">
    <source>
        <dbReference type="EMBL" id="CAG7732287.1"/>
    </source>
</evidence>
<gene>
    <name evidence="1" type="ORF">AFUS01_LOCUS20809</name>
</gene>
<sequence length="185" mass="19911">MVSSPGPHIVITSPSDSFTFVTPACPKTARLSDFDENSFENLSSVINSQIFSPFDPAMEASTLDTSTEFTSNLCSNLIEDFNSVSLDMTPQPASVDYKIIPTSPESADVILLQKPQVIPIPEEFLQPSESTCPSNKVDTPTQSTISEKCTYNSTVDFFTSALGSENELITPTSSPEVLPATSGTR</sequence>
<accession>A0A8J2PAE8</accession>
<dbReference type="EMBL" id="CAJVCH010228070">
    <property type="protein sequence ID" value="CAG7732287.1"/>
    <property type="molecule type" value="Genomic_DNA"/>
</dbReference>
<dbReference type="Proteomes" id="UP000708208">
    <property type="component" value="Unassembled WGS sequence"/>
</dbReference>
<proteinExistence type="predicted"/>
<keyword evidence="2" id="KW-1185">Reference proteome</keyword>
<comment type="caution">
    <text evidence="1">The sequence shown here is derived from an EMBL/GenBank/DDBJ whole genome shotgun (WGS) entry which is preliminary data.</text>
</comment>
<evidence type="ECO:0000313" key="2">
    <source>
        <dbReference type="Proteomes" id="UP000708208"/>
    </source>
</evidence>
<name>A0A8J2PAE8_9HEXA</name>
<reference evidence="1" key="1">
    <citation type="submission" date="2021-06" db="EMBL/GenBank/DDBJ databases">
        <authorList>
            <person name="Hodson N. C."/>
            <person name="Mongue J. A."/>
            <person name="Jaron S. K."/>
        </authorList>
    </citation>
    <scope>NUCLEOTIDE SEQUENCE</scope>
</reference>